<dbReference type="PROSITE" id="PS01302">
    <property type="entry name" value="UPF0758"/>
    <property type="match status" value="1"/>
</dbReference>
<comment type="caution">
    <text evidence="5">The sequence shown here is derived from an EMBL/GenBank/DDBJ whole genome shotgun (WGS) entry which is preliminary data.</text>
</comment>
<reference evidence="5" key="2">
    <citation type="submission" date="2021-04" db="EMBL/GenBank/DDBJ databases">
        <authorList>
            <person name="Gilroy R."/>
        </authorList>
    </citation>
    <scope>NUCLEOTIDE SEQUENCE</scope>
    <source>
        <strain evidence="5">CHK187-5294</strain>
    </source>
</reference>
<proteinExistence type="inferred from homology"/>
<evidence type="ECO:0000259" key="4">
    <source>
        <dbReference type="Pfam" id="PF20582"/>
    </source>
</evidence>
<dbReference type="PANTHER" id="PTHR30471:SF3">
    <property type="entry name" value="UPF0758 PROTEIN YEES-RELATED"/>
    <property type="match status" value="1"/>
</dbReference>
<evidence type="ECO:0000259" key="3">
    <source>
        <dbReference type="Pfam" id="PF04002"/>
    </source>
</evidence>
<dbReference type="InterPro" id="IPR020891">
    <property type="entry name" value="UPF0758_CS"/>
</dbReference>
<evidence type="ECO:0008006" key="7">
    <source>
        <dbReference type="Google" id="ProtNLM"/>
    </source>
</evidence>
<dbReference type="InterPro" id="IPR025657">
    <property type="entry name" value="RadC_JAB"/>
</dbReference>
<organism evidence="5 6">
    <name type="scientific">Candidatus Borkfalkia avistercoris</name>
    <dbReference type="NCBI Taxonomy" id="2838504"/>
    <lineage>
        <taxon>Bacteria</taxon>
        <taxon>Bacillati</taxon>
        <taxon>Bacillota</taxon>
        <taxon>Clostridia</taxon>
        <taxon>Christensenellales</taxon>
        <taxon>Christensenellaceae</taxon>
        <taxon>Candidatus Borkfalkia</taxon>
    </lineage>
</organism>
<dbReference type="GO" id="GO:0008237">
    <property type="term" value="F:metallopeptidase activity"/>
    <property type="evidence" value="ECO:0007669"/>
    <property type="project" value="UniProtKB-KW"/>
</dbReference>
<evidence type="ECO:0000256" key="1">
    <source>
        <dbReference type="ARBA" id="ARBA00010243"/>
    </source>
</evidence>
<dbReference type="InterPro" id="IPR010994">
    <property type="entry name" value="RuvA_2-like"/>
</dbReference>
<keyword evidence="2" id="KW-0378">Hydrolase</keyword>
<keyword evidence="2" id="KW-0645">Protease</keyword>
<dbReference type="Gene3D" id="3.40.140.10">
    <property type="entry name" value="Cytidine Deaminase, domain 2"/>
    <property type="match status" value="1"/>
</dbReference>
<dbReference type="InterPro" id="IPR046778">
    <property type="entry name" value="UPF0758_N"/>
</dbReference>
<dbReference type="Pfam" id="PF04002">
    <property type="entry name" value="RadC"/>
    <property type="match status" value="1"/>
</dbReference>
<accession>A0A9D2D044</accession>
<dbReference type="Gene3D" id="1.10.150.20">
    <property type="entry name" value="5' to 3' exonuclease, C-terminal subdomain"/>
    <property type="match status" value="1"/>
</dbReference>
<dbReference type="Pfam" id="PF20582">
    <property type="entry name" value="UPF0758_N"/>
    <property type="match status" value="1"/>
</dbReference>
<evidence type="ECO:0000313" key="6">
    <source>
        <dbReference type="Proteomes" id="UP000824132"/>
    </source>
</evidence>
<sequence length="235" mass="26351">MHEGHRERMRERLYFHGDSMSDHELLEILLFYAVPRKNTNPTAHELLDCFGSLADLLRAKPEEIERIAGAGRRSAELIYLAGLLAQRAQKEGKKLRLKSYEDVAAFVKERFAPRKTETLEIYCFGTGGALLCARTFGGGDGERVSVTSKQLSRLLAAAQPLSAVIAHNHPSGNCEPSAGDDEAVAEMYKICRINGVQLADCLIYAGGEVYSYFHSRRFERLGIDRDRKEPYMVLK</sequence>
<dbReference type="EMBL" id="DXCL01000042">
    <property type="protein sequence ID" value="HIZ04019.1"/>
    <property type="molecule type" value="Genomic_DNA"/>
</dbReference>
<reference evidence="5" key="1">
    <citation type="journal article" date="2021" name="PeerJ">
        <title>Extensive microbial diversity within the chicken gut microbiome revealed by metagenomics and culture.</title>
        <authorList>
            <person name="Gilroy R."/>
            <person name="Ravi A."/>
            <person name="Getino M."/>
            <person name="Pursley I."/>
            <person name="Horton D.L."/>
            <person name="Alikhan N.F."/>
            <person name="Baker D."/>
            <person name="Gharbi K."/>
            <person name="Hall N."/>
            <person name="Watson M."/>
            <person name="Adriaenssens E.M."/>
            <person name="Foster-Nyarko E."/>
            <person name="Jarju S."/>
            <person name="Secka A."/>
            <person name="Antonio M."/>
            <person name="Oren A."/>
            <person name="Chaudhuri R.R."/>
            <person name="La Ragione R."/>
            <person name="Hildebrand F."/>
            <person name="Pallen M.J."/>
        </authorList>
    </citation>
    <scope>NUCLEOTIDE SEQUENCE</scope>
    <source>
        <strain evidence="5">CHK187-5294</strain>
    </source>
</reference>
<dbReference type="AlphaFoldDB" id="A0A9D2D044"/>
<gene>
    <name evidence="5" type="ORF">H9727_07010</name>
</gene>
<feature type="domain" description="RadC-like JAB" evidence="3">
    <location>
        <begin position="98"/>
        <end position="212"/>
    </location>
</feature>
<dbReference type="Proteomes" id="UP000824132">
    <property type="component" value="Unassembled WGS sequence"/>
</dbReference>
<dbReference type="SUPFAM" id="SSF47781">
    <property type="entry name" value="RuvA domain 2-like"/>
    <property type="match status" value="1"/>
</dbReference>
<comment type="similarity">
    <text evidence="1">Belongs to the UPF0758 family.</text>
</comment>
<feature type="domain" description="UPF0758" evidence="4">
    <location>
        <begin position="6"/>
        <end position="73"/>
    </location>
</feature>
<name>A0A9D2D044_9FIRM</name>
<dbReference type="PANTHER" id="PTHR30471">
    <property type="entry name" value="DNA REPAIR PROTEIN RADC"/>
    <property type="match status" value="1"/>
</dbReference>
<dbReference type="InterPro" id="IPR001405">
    <property type="entry name" value="UPF0758"/>
</dbReference>
<evidence type="ECO:0000256" key="2">
    <source>
        <dbReference type="ARBA" id="ARBA00023049"/>
    </source>
</evidence>
<evidence type="ECO:0000313" key="5">
    <source>
        <dbReference type="EMBL" id="HIZ04019.1"/>
    </source>
</evidence>
<protein>
    <recommendedName>
        <fullName evidence="7">MPN domain-containing protein</fullName>
    </recommendedName>
</protein>
<keyword evidence="2" id="KW-0482">Metalloprotease</keyword>